<evidence type="ECO:0000313" key="3">
    <source>
        <dbReference type="EMBL" id="KAA6380046.1"/>
    </source>
</evidence>
<protein>
    <submittedName>
        <fullName evidence="3">Uncharacterized protein</fullName>
    </submittedName>
</protein>
<feature type="region of interest" description="Disordered" evidence="2">
    <location>
        <begin position="116"/>
        <end position="135"/>
    </location>
</feature>
<accession>A0A5J4VBW9</accession>
<evidence type="ECO:0000313" key="4">
    <source>
        <dbReference type="Proteomes" id="UP000324800"/>
    </source>
</evidence>
<feature type="compositionally biased region" description="Basic and acidic residues" evidence="2">
    <location>
        <begin position="516"/>
        <end position="525"/>
    </location>
</feature>
<organism evidence="3 4">
    <name type="scientific">Streblomastix strix</name>
    <dbReference type="NCBI Taxonomy" id="222440"/>
    <lineage>
        <taxon>Eukaryota</taxon>
        <taxon>Metamonada</taxon>
        <taxon>Preaxostyla</taxon>
        <taxon>Oxymonadida</taxon>
        <taxon>Streblomastigidae</taxon>
        <taxon>Streblomastix</taxon>
    </lineage>
</organism>
<reference evidence="3 4" key="1">
    <citation type="submission" date="2019-03" db="EMBL/GenBank/DDBJ databases">
        <title>Single cell metagenomics reveals metabolic interactions within the superorganism composed of flagellate Streblomastix strix and complex community of Bacteroidetes bacteria on its surface.</title>
        <authorList>
            <person name="Treitli S.C."/>
            <person name="Kolisko M."/>
            <person name="Husnik F."/>
            <person name="Keeling P."/>
            <person name="Hampl V."/>
        </authorList>
    </citation>
    <scope>NUCLEOTIDE SEQUENCE [LARGE SCALE GENOMIC DNA]</scope>
    <source>
        <strain evidence="3">ST1C</strain>
    </source>
</reference>
<dbReference type="EMBL" id="SNRW01008131">
    <property type="protein sequence ID" value="KAA6380046.1"/>
    <property type="molecule type" value="Genomic_DNA"/>
</dbReference>
<comment type="caution">
    <text evidence="3">The sequence shown here is derived from an EMBL/GenBank/DDBJ whole genome shotgun (WGS) entry which is preliminary data.</text>
</comment>
<dbReference type="AlphaFoldDB" id="A0A5J4VBW9"/>
<feature type="coiled-coil region" evidence="1">
    <location>
        <begin position="281"/>
        <end position="309"/>
    </location>
</feature>
<dbReference type="Proteomes" id="UP000324800">
    <property type="component" value="Unassembled WGS sequence"/>
</dbReference>
<name>A0A5J4VBW9_9EUKA</name>
<feature type="region of interest" description="Disordered" evidence="2">
    <location>
        <begin position="503"/>
        <end position="588"/>
    </location>
</feature>
<feature type="non-terminal residue" evidence="3">
    <location>
        <position position="588"/>
    </location>
</feature>
<proteinExistence type="predicted"/>
<sequence length="588" mass="67863">MSEQTQQSGSSQQTVADKLGYVFRTKPRVQETDYYGNKGIVLPYETYQKTIGPQLTFNQELKDNKDYQKVREQSLAKRNKLRAQSRQQSYAPLMDLIGKNKDIQFKKMWSNQPSFEEWKKSRTNPRQKKQIGTQEDINGDKFPEFVVRDDRGFIQSADGLRITVPIKRQRVIKYFTENPTKEARQEKHYKAWKEEDKPTDGYRHFIKHYLSPFLKERGYTVAQVYSVIGGRMWKGVIAPWQRDNQMMRLIQIGYAAFWNGQLGEIPDDTNDDGDDIFTIPTEQAIKEAKQKRDEKREREQEQYNNAMARIKARKKPTFGEGKTLEKARLLPYDFQGDLDDYFYTLSLRVSPGDPKGYKEREPEPEKPKLQQYAGLMGVIERFHEVMKPIIEEEKKKPQVILPGQYKHYPNKDGPPFFYPPKNYRPTPIPRPKDLNLSEEQWEQFDEDIRQGVVPYLAGFINIHTQIYQSIPEAVIGLITFAAEQIIETEKEDREQLTREIERIAADGTNDNEDNDQSEHAIEPKHVTNGNDGLRKNDSGTQLQATDNGEANPEINITKTSANTPPHNVNGSDGLGGNGCGTQLQAATN</sequence>
<evidence type="ECO:0000256" key="2">
    <source>
        <dbReference type="SAM" id="MobiDB-lite"/>
    </source>
</evidence>
<keyword evidence="1" id="KW-0175">Coiled coil</keyword>
<evidence type="ECO:0000256" key="1">
    <source>
        <dbReference type="SAM" id="Coils"/>
    </source>
</evidence>
<feature type="compositionally biased region" description="Polar residues" evidence="2">
    <location>
        <begin position="538"/>
        <end position="566"/>
    </location>
</feature>
<gene>
    <name evidence="3" type="ORF">EZS28_024429</name>
</gene>